<proteinExistence type="predicted"/>
<keyword evidence="1" id="KW-0732">Signal</keyword>
<dbReference type="Proteomes" id="UP000185003">
    <property type="component" value="Unassembled WGS sequence"/>
</dbReference>
<dbReference type="InterPro" id="IPR025665">
    <property type="entry name" value="Beta-barrel_OMP_2"/>
</dbReference>
<feature type="domain" description="Outer membrane protein beta-barrel" evidence="2">
    <location>
        <begin position="18"/>
        <end position="179"/>
    </location>
</feature>
<evidence type="ECO:0000313" key="4">
    <source>
        <dbReference type="Proteomes" id="UP000185003"/>
    </source>
</evidence>
<sequence>MKKVLLSFAVMLVAGASFAQVKFGITAGPSFSSTTYKNPLVNNGNKKTSDMLTGLRAGVTVDLPLADEFFIQPSLLYVGKGGKQENALGADIKTRLHYLELPLNFMYKPEVGTGNLFIGLGPYFSYALGGKVGDNDIDFGSDNALQTKRMDAGANFQVGYELPMGLNFGLHTDLGLVNINGAGDDDNRVKNTSFGVSVGYKFGSMMRR</sequence>
<organism evidence="3 4">
    <name type="scientific">Chitinophaga niabensis</name>
    <dbReference type="NCBI Taxonomy" id="536979"/>
    <lineage>
        <taxon>Bacteria</taxon>
        <taxon>Pseudomonadati</taxon>
        <taxon>Bacteroidota</taxon>
        <taxon>Chitinophagia</taxon>
        <taxon>Chitinophagales</taxon>
        <taxon>Chitinophagaceae</taxon>
        <taxon>Chitinophaga</taxon>
    </lineage>
</organism>
<evidence type="ECO:0000313" key="3">
    <source>
        <dbReference type="EMBL" id="SIO44721.1"/>
    </source>
</evidence>
<dbReference type="OrthoDB" id="1011748at2"/>
<dbReference type="AlphaFoldDB" id="A0A1N6JKK0"/>
<name>A0A1N6JKK0_9BACT</name>
<accession>A0A1N6JKK0</accession>
<dbReference type="Pfam" id="PF13568">
    <property type="entry name" value="OMP_b-brl_2"/>
    <property type="match status" value="1"/>
</dbReference>
<feature type="signal peptide" evidence="1">
    <location>
        <begin position="1"/>
        <end position="19"/>
    </location>
</feature>
<gene>
    <name evidence="3" type="ORF">SAMN04488055_4108</name>
</gene>
<keyword evidence="4" id="KW-1185">Reference proteome</keyword>
<reference evidence="3 4" key="1">
    <citation type="submission" date="2016-11" db="EMBL/GenBank/DDBJ databases">
        <authorList>
            <person name="Jaros S."/>
            <person name="Januszkiewicz K."/>
            <person name="Wedrychowicz H."/>
        </authorList>
    </citation>
    <scope>NUCLEOTIDE SEQUENCE [LARGE SCALE GENOMIC DNA]</scope>
    <source>
        <strain evidence="3 4">DSM 24787</strain>
    </source>
</reference>
<evidence type="ECO:0000256" key="1">
    <source>
        <dbReference type="SAM" id="SignalP"/>
    </source>
</evidence>
<dbReference type="STRING" id="536979.SAMN04488055_4108"/>
<dbReference type="EMBL" id="FSRA01000002">
    <property type="protein sequence ID" value="SIO44721.1"/>
    <property type="molecule type" value="Genomic_DNA"/>
</dbReference>
<evidence type="ECO:0000259" key="2">
    <source>
        <dbReference type="Pfam" id="PF13568"/>
    </source>
</evidence>
<protein>
    <submittedName>
        <fullName evidence="3">Outer membrane insertion C-terminal signal</fullName>
    </submittedName>
</protein>
<dbReference type="RefSeq" id="WP_074241481.1">
    <property type="nucleotide sequence ID" value="NZ_FSRA01000002.1"/>
</dbReference>
<feature type="chain" id="PRO_5012500926" evidence="1">
    <location>
        <begin position="20"/>
        <end position="208"/>
    </location>
</feature>